<evidence type="ECO:0000313" key="3">
    <source>
        <dbReference type="Proteomes" id="UP000317171"/>
    </source>
</evidence>
<dbReference type="EMBL" id="CP036269">
    <property type="protein sequence ID" value="QDT40950.1"/>
    <property type="molecule type" value="Genomic_DNA"/>
</dbReference>
<evidence type="ECO:0000256" key="1">
    <source>
        <dbReference type="SAM" id="Phobius"/>
    </source>
</evidence>
<proteinExistence type="predicted"/>
<feature type="transmembrane region" description="Helical" evidence="1">
    <location>
        <begin position="74"/>
        <end position="91"/>
    </location>
</feature>
<organism evidence="2 3">
    <name type="scientific">Gimesia alba</name>
    <dbReference type="NCBI Taxonomy" id="2527973"/>
    <lineage>
        <taxon>Bacteria</taxon>
        <taxon>Pseudomonadati</taxon>
        <taxon>Planctomycetota</taxon>
        <taxon>Planctomycetia</taxon>
        <taxon>Planctomycetales</taxon>
        <taxon>Planctomycetaceae</taxon>
        <taxon>Gimesia</taxon>
    </lineage>
</organism>
<gene>
    <name evidence="2" type="ORF">Pan241w_10090</name>
</gene>
<accession>A0A517RAQ0</accession>
<keyword evidence="1" id="KW-0812">Transmembrane</keyword>
<keyword evidence="3" id="KW-1185">Reference proteome</keyword>
<keyword evidence="1" id="KW-1133">Transmembrane helix</keyword>
<sequence length="115" mass="12924">MSLTDVYPKISNPAGVVLRPALIDFRKIFEMNRFQLTLVCLITFVSCPQLFAHPGHGAEQATNPHGILHYLTEPVHLIPFAAVGLFVLLFVSGKKLLKQKRDQRQKVTVSRNDSK</sequence>
<dbReference type="AlphaFoldDB" id="A0A517RAQ0"/>
<feature type="transmembrane region" description="Helical" evidence="1">
    <location>
        <begin position="36"/>
        <end position="54"/>
    </location>
</feature>
<protein>
    <submittedName>
        <fullName evidence="2">Uncharacterized protein</fullName>
    </submittedName>
</protein>
<dbReference type="KEGG" id="gaz:Pan241w_10090"/>
<keyword evidence="1" id="KW-0472">Membrane</keyword>
<dbReference type="Proteomes" id="UP000317171">
    <property type="component" value="Chromosome"/>
</dbReference>
<reference evidence="2 3" key="1">
    <citation type="submission" date="2019-02" db="EMBL/GenBank/DDBJ databases">
        <title>Deep-cultivation of Planctomycetes and their phenomic and genomic characterization uncovers novel biology.</title>
        <authorList>
            <person name="Wiegand S."/>
            <person name="Jogler M."/>
            <person name="Boedeker C."/>
            <person name="Pinto D."/>
            <person name="Vollmers J."/>
            <person name="Rivas-Marin E."/>
            <person name="Kohn T."/>
            <person name="Peeters S.H."/>
            <person name="Heuer A."/>
            <person name="Rast P."/>
            <person name="Oberbeckmann S."/>
            <person name="Bunk B."/>
            <person name="Jeske O."/>
            <person name="Meyerdierks A."/>
            <person name="Storesund J.E."/>
            <person name="Kallscheuer N."/>
            <person name="Luecker S."/>
            <person name="Lage O.M."/>
            <person name="Pohl T."/>
            <person name="Merkel B.J."/>
            <person name="Hornburger P."/>
            <person name="Mueller R.-W."/>
            <person name="Bruemmer F."/>
            <person name="Labrenz M."/>
            <person name="Spormann A.M."/>
            <person name="Op den Camp H."/>
            <person name="Overmann J."/>
            <person name="Amann R."/>
            <person name="Jetten M.S.M."/>
            <person name="Mascher T."/>
            <person name="Medema M.H."/>
            <person name="Devos D.P."/>
            <person name="Kaster A.-K."/>
            <person name="Ovreas L."/>
            <person name="Rohde M."/>
            <person name="Galperin M.Y."/>
            <person name="Jogler C."/>
        </authorList>
    </citation>
    <scope>NUCLEOTIDE SEQUENCE [LARGE SCALE GENOMIC DNA]</scope>
    <source>
        <strain evidence="2 3">Pan241w</strain>
    </source>
</reference>
<name>A0A517RAQ0_9PLAN</name>
<evidence type="ECO:0000313" key="2">
    <source>
        <dbReference type="EMBL" id="QDT40950.1"/>
    </source>
</evidence>